<reference evidence="1 2" key="1">
    <citation type="submission" date="2024-06" db="EMBL/GenBank/DDBJ databases">
        <title>Sorghum-associated microbial communities from plants grown in Nebraska, USA.</title>
        <authorList>
            <person name="Schachtman D."/>
        </authorList>
    </citation>
    <scope>NUCLEOTIDE SEQUENCE [LARGE SCALE GENOMIC DNA]</scope>
    <source>
        <strain evidence="1 2">736</strain>
    </source>
</reference>
<organism evidence="1 2">
    <name type="scientific">Lysinibacillus parviboronicapiens</name>
    <dbReference type="NCBI Taxonomy" id="436516"/>
    <lineage>
        <taxon>Bacteria</taxon>
        <taxon>Bacillati</taxon>
        <taxon>Bacillota</taxon>
        <taxon>Bacilli</taxon>
        <taxon>Bacillales</taxon>
        <taxon>Bacillaceae</taxon>
        <taxon>Lysinibacillus</taxon>
    </lineage>
</organism>
<dbReference type="EMBL" id="JBEPSB010000014">
    <property type="protein sequence ID" value="MET4561766.1"/>
    <property type="molecule type" value="Genomic_DNA"/>
</dbReference>
<name>A0ABV2PLF3_9BACI</name>
<evidence type="ECO:0000313" key="1">
    <source>
        <dbReference type="EMBL" id="MET4561766.1"/>
    </source>
</evidence>
<evidence type="ECO:0000313" key="2">
    <source>
        <dbReference type="Proteomes" id="UP001549363"/>
    </source>
</evidence>
<comment type="caution">
    <text evidence="1">The sequence shown here is derived from an EMBL/GenBank/DDBJ whole genome shotgun (WGS) entry which is preliminary data.</text>
</comment>
<keyword evidence="2" id="KW-1185">Reference proteome</keyword>
<sequence>MELNEFQLSIKDYYETRGCSDLNIYTRIGF</sequence>
<gene>
    <name evidence="1" type="ORF">ABIA69_002936</name>
</gene>
<proteinExistence type="predicted"/>
<accession>A0ABV2PLF3</accession>
<protein>
    <submittedName>
        <fullName evidence="1">Uncharacterized protein</fullName>
    </submittedName>
</protein>
<dbReference type="Proteomes" id="UP001549363">
    <property type="component" value="Unassembled WGS sequence"/>
</dbReference>